<evidence type="ECO:0000313" key="2">
    <source>
        <dbReference type="EMBL" id="CAF4334907.1"/>
    </source>
</evidence>
<dbReference type="EMBL" id="CAJOBD010045702">
    <property type="protein sequence ID" value="CAF4334907.1"/>
    <property type="molecule type" value="Genomic_DNA"/>
</dbReference>
<evidence type="ECO:0000313" key="3">
    <source>
        <dbReference type="Proteomes" id="UP000663836"/>
    </source>
</evidence>
<name>A0A820K5A2_9BILA</name>
<feature type="non-terminal residue" evidence="2">
    <location>
        <position position="1"/>
    </location>
</feature>
<reference evidence="2" key="1">
    <citation type="submission" date="2021-02" db="EMBL/GenBank/DDBJ databases">
        <authorList>
            <person name="Nowell W R."/>
        </authorList>
    </citation>
    <scope>NUCLEOTIDE SEQUENCE</scope>
</reference>
<feature type="region of interest" description="Disordered" evidence="1">
    <location>
        <begin position="1"/>
        <end position="31"/>
    </location>
</feature>
<sequence length="31" mass="3514">NQKRITNNDDQESGRGNSIPQSPFREHEAST</sequence>
<dbReference type="Proteomes" id="UP000663836">
    <property type="component" value="Unassembled WGS sequence"/>
</dbReference>
<gene>
    <name evidence="2" type="ORF">JBS370_LOCUS41430</name>
</gene>
<dbReference type="AlphaFoldDB" id="A0A820K5A2"/>
<protein>
    <submittedName>
        <fullName evidence="2">Uncharacterized protein</fullName>
    </submittedName>
</protein>
<organism evidence="2 3">
    <name type="scientific">Rotaria sordida</name>
    <dbReference type="NCBI Taxonomy" id="392033"/>
    <lineage>
        <taxon>Eukaryota</taxon>
        <taxon>Metazoa</taxon>
        <taxon>Spiralia</taxon>
        <taxon>Gnathifera</taxon>
        <taxon>Rotifera</taxon>
        <taxon>Eurotatoria</taxon>
        <taxon>Bdelloidea</taxon>
        <taxon>Philodinida</taxon>
        <taxon>Philodinidae</taxon>
        <taxon>Rotaria</taxon>
    </lineage>
</organism>
<accession>A0A820K5A2</accession>
<evidence type="ECO:0000256" key="1">
    <source>
        <dbReference type="SAM" id="MobiDB-lite"/>
    </source>
</evidence>
<comment type="caution">
    <text evidence="2">The sequence shown here is derived from an EMBL/GenBank/DDBJ whole genome shotgun (WGS) entry which is preliminary data.</text>
</comment>
<proteinExistence type="predicted"/>